<evidence type="ECO:0000313" key="3">
    <source>
        <dbReference type="Proteomes" id="UP000669239"/>
    </source>
</evidence>
<sequence length="133" mass="15215">MSWDVIMIRTQANSEAIDEINSENIIPFKQTEIASVIKKIAKEPGLIYNCDDLSWQNLDSSRWSIEFNVGEHPDTESVMLHIRGGEPKEVFAVLMADLNTRLINCSTGRFISLDKPTGFKRWKAYRDKIVNGR</sequence>
<proteinExistence type="predicted"/>
<keyword evidence="3" id="KW-1185">Reference proteome</keyword>
<dbReference type="EMBL" id="JAAITT010000016">
    <property type="protein sequence ID" value="NSJ49524.1"/>
    <property type="molecule type" value="Genomic_DNA"/>
</dbReference>
<gene>
    <name evidence="2" type="ORF">G5B36_12555</name>
    <name evidence="1" type="ORF">L0N08_03995</name>
</gene>
<evidence type="ECO:0000313" key="1">
    <source>
        <dbReference type="EMBL" id="MCG4744568.1"/>
    </source>
</evidence>
<dbReference type="RefSeq" id="WP_117559973.1">
    <property type="nucleotide sequence ID" value="NZ_CAXTHN010000018.1"/>
</dbReference>
<dbReference type="Proteomes" id="UP000669239">
    <property type="component" value="Unassembled WGS sequence"/>
</dbReference>
<evidence type="ECO:0000313" key="2">
    <source>
        <dbReference type="EMBL" id="NSJ49524.1"/>
    </source>
</evidence>
<reference evidence="2 3" key="1">
    <citation type="journal article" date="2020" name="Cell Host Microbe">
        <title>Functional and Genomic Variation between Human-Derived Isolates of Lachnospiraceae Reveals Inter- and Intra-Species Diversity.</title>
        <authorList>
            <person name="Sorbara M.T."/>
            <person name="Littmann E.R."/>
            <person name="Fontana E."/>
            <person name="Moody T.U."/>
            <person name="Kohout C.E."/>
            <person name="Gjonbalaj M."/>
            <person name="Eaton V."/>
            <person name="Seok R."/>
            <person name="Leiner I.M."/>
            <person name="Pamer E.G."/>
        </authorList>
    </citation>
    <scope>NUCLEOTIDE SEQUENCE [LARGE SCALE GENOMIC DNA]</scope>
    <source>
        <strain evidence="2 3">MSK.1.17</strain>
    </source>
</reference>
<dbReference type="EMBL" id="JAKNGE010000004">
    <property type="protein sequence ID" value="MCG4744568.1"/>
    <property type="molecule type" value="Genomic_DNA"/>
</dbReference>
<protein>
    <submittedName>
        <fullName evidence="1">Uncharacterized protein</fullName>
    </submittedName>
</protein>
<comment type="caution">
    <text evidence="1">The sequence shown here is derived from an EMBL/GenBank/DDBJ whole genome shotgun (WGS) entry which is preliminary data.</text>
</comment>
<dbReference type="Proteomes" id="UP001299608">
    <property type="component" value="Unassembled WGS sequence"/>
</dbReference>
<organism evidence="1 4">
    <name type="scientific">Enterocloster aldenensis</name>
    <dbReference type="NCBI Taxonomy" id="358742"/>
    <lineage>
        <taxon>Bacteria</taxon>
        <taxon>Bacillati</taxon>
        <taxon>Bacillota</taxon>
        <taxon>Clostridia</taxon>
        <taxon>Lachnospirales</taxon>
        <taxon>Lachnospiraceae</taxon>
        <taxon>Enterocloster</taxon>
    </lineage>
</organism>
<evidence type="ECO:0000313" key="4">
    <source>
        <dbReference type="Proteomes" id="UP001299608"/>
    </source>
</evidence>
<reference evidence="1" key="3">
    <citation type="submission" date="2022-01" db="EMBL/GenBank/DDBJ databases">
        <title>Collection of gut derived symbiotic bacterial strains cultured from healthy donors.</title>
        <authorList>
            <person name="Lin H."/>
            <person name="Kohout C."/>
            <person name="Waligurski E."/>
            <person name="Pamer E.G."/>
        </authorList>
    </citation>
    <scope>NUCLEOTIDE SEQUENCE</scope>
    <source>
        <strain evidence="1">DFI.6.55</strain>
    </source>
</reference>
<reference evidence="2" key="2">
    <citation type="submission" date="2020-02" db="EMBL/GenBank/DDBJ databases">
        <authorList>
            <person name="Littmann E."/>
            <person name="Sorbara M."/>
        </authorList>
    </citation>
    <scope>NUCLEOTIDE SEQUENCE</scope>
    <source>
        <strain evidence="2">MSK.1.17</strain>
    </source>
</reference>
<accession>A0AAX1SJR0</accession>
<name>A0AAX1SJR0_9FIRM</name>
<dbReference type="AlphaFoldDB" id="A0AAX1SJR0"/>